<evidence type="ECO:0000256" key="3">
    <source>
        <dbReference type="ARBA" id="ARBA00022692"/>
    </source>
</evidence>
<comment type="caution">
    <text evidence="11">The sequence shown here is derived from an EMBL/GenBank/DDBJ whole genome shotgun (WGS) entry which is preliminary data.</text>
</comment>
<dbReference type="CDD" id="cd01949">
    <property type="entry name" value="GGDEF"/>
    <property type="match status" value="1"/>
</dbReference>
<dbReference type="Pfam" id="PF05231">
    <property type="entry name" value="MASE1"/>
    <property type="match status" value="1"/>
</dbReference>
<dbReference type="InterPro" id="IPR052155">
    <property type="entry name" value="Biofilm_reg_signaling"/>
</dbReference>
<dbReference type="CDD" id="cd00130">
    <property type="entry name" value="PAS"/>
    <property type="match status" value="1"/>
</dbReference>
<sequence length="609" mass="66396">MRDAIPVPARFWQDCTIVALVIGVLAWLSIQFARGPGELAAVWFGNGILTGWLMSRRSPQWPAYLAAGFCAEVLARLVAGHPVPYAIAIALANTVEVAIVAIVVRQRIPDIGEPRHWVRAGGIAIAAALVACIVSGLLASAVKALFQQGSFGISFLAWFSAHVVGMVIFATSTVVLQREGRGLFSADGRRVSFVLAMLLVVVVSVLVFSVRYPVLFLAYPPLLLGAFRFRFPGVAVGILVLGLVGSVATALGRGPITLVDELGTAGHVALLQLYIAGACLMTIPVALAMAERKRLNARLRESEQRYRMLTDYSHDVIVRMSPSGERLYVSPSSRDILGWTPMEMLGSRWDLVHPDDRALQRQTMQEVLASGEPRIAVYRVRHKDGHFVWIEAVTRPIPATDGHGMDIIYTGRDISRRVAAEQALEASRDELARLARVDALTGLANRRQFDERVDLALQRLRRHGTPVALMYLDVDHFKRINDTWGHAVGDKVLCSFAERLSRCVRVIDLVARLGGDEFVVVVEDAMLPAAAEAIARKLLAEMHHCIEVEGTALTVTTSIGIGYTVSAVETTALLTTADAALYAAKQAGRNTYRMRAVTDPRYGDELAGL</sequence>
<dbReference type="Gene3D" id="3.30.70.270">
    <property type="match status" value="1"/>
</dbReference>
<dbReference type="SMART" id="SM00091">
    <property type="entry name" value="PAS"/>
    <property type="match status" value="1"/>
</dbReference>
<dbReference type="InterPro" id="IPR029787">
    <property type="entry name" value="Nucleotide_cyclase"/>
</dbReference>
<dbReference type="PROSITE" id="PS50113">
    <property type="entry name" value="PAC"/>
    <property type="match status" value="1"/>
</dbReference>
<keyword evidence="5 7" id="KW-0472">Membrane</keyword>
<keyword evidence="4 7" id="KW-1133">Transmembrane helix</keyword>
<dbReference type="SUPFAM" id="SSF55785">
    <property type="entry name" value="PYP-like sensor domain (PAS domain)"/>
    <property type="match status" value="1"/>
</dbReference>
<feature type="domain" description="PAC" evidence="9">
    <location>
        <begin position="374"/>
        <end position="426"/>
    </location>
</feature>
<dbReference type="Pfam" id="PF00990">
    <property type="entry name" value="GGDEF"/>
    <property type="match status" value="1"/>
</dbReference>
<feature type="transmembrane region" description="Helical" evidence="7">
    <location>
        <begin position="234"/>
        <end position="256"/>
    </location>
</feature>
<keyword evidence="11" id="KW-0808">Transferase</keyword>
<evidence type="ECO:0000259" key="9">
    <source>
        <dbReference type="PROSITE" id="PS50113"/>
    </source>
</evidence>
<feature type="transmembrane region" description="Helical" evidence="7">
    <location>
        <begin position="36"/>
        <end position="54"/>
    </location>
</feature>
<dbReference type="InterPro" id="IPR001610">
    <property type="entry name" value="PAC"/>
</dbReference>
<keyword evidence="12" id="KW-1185">Reference proteome</keyword>
<dbReference type="SMART" id="SM00267">
    <property type="entry name" value="GGDEF"/>
    <property type="match status" value="1"/>
</dbReference>
<dbReference type="InterPro" id="IPR013655">
    <property type="entry name" value="PAS_fold_3"/>
</dbReference>
<evidence type="ECO:0000256" key="6">
    <source>
        <dbReference type="SAM" id="Coils"/>
    </source>
</evidence>
<evidence type="ECO:0000259" key="10">
    <source>
        <dbReference type="PROSITE" id="PS50887"/>
    </source>
</evidence>
<feature type="transmembrane region" description="Helical" evidence="7">
    <location>
        <begin position="85"/>
        <end position="104"/>
    </location>
</feature>
<dbReference type="PANTHER" id="PTHR44757:SF2">
    <property type="entry name" value="BIOFILM ARCHITECTURE MAINTENANCE PROTEIN MBAA"/>
    <property type="match status" value="1"/>
</dbReference>
<keyword evidence="3 7" id="KW-0812">Transmembrane</keyword>
<dbReference type="SMART" id="SM00086">
    <property type="entry name" value="PAC"/>
    <property type="match status" value="1"/>
</dbReference>
<dbReference type="GO" id="GO:0052621">
    <property type="term" value="F:diguanylate cyclase activity"/>
    <property type="evidence" value="ECO:0007669"/>
    <property type="project" value="UniProtKB-EC"/>
</dbReference>
<feature type="transmembrane region" description="Helical" evidence="7">
    <location>
        <begin position="116"/>
        <end position="139"/>
    </location>
</feature>
<dbReference type="InterPro" id="IPR000014">
    <property type="entry name" value="PAS"/>
</dbReference>
<dbReference type="PANTHER" id="PTHR44757">
    <property type="entry name" value="DIGUANYLATE CYCLASE DGCP"/>
    <property type="match status" value="1"/>
</dbReference>
<dbReference type="InterPro" id="IPR035965">
    <property type="entry name" value="PAS-like_dom_sf"/>
</dbReference>
<feature type="domain" description="GGDEF" evidence="10">
    <location>
        <begin position="465"/>
        <end position="597"/>
    </location>
</feature>
<organism evidence="11 12">
    <name type="scientific">Lysobacter yangpyeongensis</name>
    <dbReference type="NCBI Taxonomy" id="346182"/>
    <lineage>
        <taxon>Bacteria</taxon>
        <taxon>Pseudomonadati</taxon>
        <taxon>Pseudomonadota</taxon>
        <taxon>Gammaproteobacteria</taxon>
        <taxon>Lysobacterales</taxon>
        <taxon>Lysobacteraceae</taxon>
        <taxon>Lysobacter</taxon>
    </lineage>
</organism>
<dbReference type="Gene3D" id="3.30.450.20">
    <property type="entry name" value="PAS domain"/>
    <property type="match status" value="1"/>
</dbReference>
<evidence type="ECO:0000256" key="7">
    <source>
        <dbReference type="SAM" id="Phobius"/>
    </source>
</evidence>
<keyword evidence="11" id="KW-0548">Nucleotidyltransferase</keyword>
<reference evidence="12" key="1">
    <citation type="journal article" date="2019" name="Int. J. Syst. Evol. Microbiol.">
        <title>The Global Catalogue of Microorganisms (GCM) 10K type strain sequencing project: providing services to taxonomists for standard genome sequencing and annotation.</title>
        <authorList>
            <consortium name="The Broad Institute Genomics Platform"/>
            <consortium name="The Broad Institute Genome Sequencing Center for Infectious Disease"/>
            <person name="Wu L."/>
            <person name="Ma J."/>
        </authorList>
    </citation>
    <scope>NUCLEOTIDE SEQUENCE [LARGE SCALE GENOMIC DNA]</scope>
    <source>
        <strain evidence="12">KACC 11407</strain>
    </source>
</reference>
<dbReference type="EC" id="2.7.7.65" evidence="11"/>
<dbReference type="InterPro" id="IPR043128">
    <property type="entry name" value="Rev_trsase/Diguanyl_cyclase"/>
</dbReference>
<feature type="transmembrane region" description="Helical" evidence="7">
    <location>
        <begin position="268"/>
        <end position="290"/>
    </location>
</feature>
<proteinExistence type="predicted"/>
<evidence type="ECO:0000256" key="2">
    <source>
        <dbReference type="ARBA" id="ARBA00022475"/>
    </source>
</evidence>
<keyword evidence="2" id="KW-1003">Cell membrane</keyword>
<evidence type="ECO:0000259" key="8">
    <source>
        <dbReference type="PROSITE" id="PS50112"/>
    </source>
</evidence>
<dbReference type="PROSITE" id="PS50112">
    <property type="entry name" value="PAS"/>
    <property type="match status" value="1"/>
</dbReference>
<dbReference type="NCBIfam" id="TIGR00254">
    <property type="entry name" value="GGDEF"/>
    <property type="match status" value="1"/>
</dbReference>
<dbReference type="RefSeq" id="WP_386755719.1">
    <property type="nucleotide sequence ID" value="NZ_JBHSNM010000005.1"/>
</dbReference>
<evidence type="ECO:0000256" key="4">
    <source>
        <dbReference type="ARBA" id="ARBA00022989"/>
    </source>
</evidence>
<evidence type="ECO:0000256" key="5">
    <source>
        <dbReference type="ARBA" id="ARBA00023136"/>
    </source>
</evidence>
<protein>
    <submittedName>
        <fullName evidence="11">Diguanylate cyclase domain-containing protein</fullName>
        <ecNumber evidence="11">2.7.7.65</ecNumber>
    </submittedName>
</protein>
<comment type="subcellular location">
    <subcellularLocation>
        <location evidence="1">Cell membrane</location>
        <topology evidence="1">Multi-pass membrane protein</topology>
    </subcellularLocation>
</comment>
<evidence type="ECO:0000313" key="11">
    <source>
        <dbReference type="EMBL" id="MFC5571144.1"/>
    </source>
</evidence>
<name>A0ABW0SQZ9_9GAMM</name>
<gene>
    <name evidence="11" type="ORF">ACFPN1_13845</name>
</gene>
<evidence type="ECO:0000256" key="1">
    <source>
        <dbReference type="ARBA" id="ARBA00004651"/>
    </source>
</evidence>
<dbReference type="PROSITE" id="PS50887">
    <property type="entry name" value="GGDEF"/>
    <property type="match status" value="1"/>
</dbReference>
<feature type="transmembrane region" description="Helical" evidence="7">
    <location>
        <begin position="191"/>
        <end position="214"/>
    </location>
</feature>
<dbReference type="Proteomes" id="UP001596036">
    <property type="component" value="Unassembled WGS sequence"/>
</dbReference>
<keyword evidence="6" id="KW-0175">Coiled coil</keyword>
<dbReference type="InterPro" id="IPR007895">
    <property type="entry name" value="MASE1"/>
</dbReference>
<dbReference type="Pfam" id="PF08447">
    <property type="entry name" value="PAS_3"/>
    <property type="match status" value="1"/>
</dbReference>
<dbReference type="SUPFAM" id="SSF55073">
    <property type="entry name" value="Nucleotide cyclase"/>
    <property type="match status" value="1"/>
</dbReference>
<dbReference type="InterPro" id="IPR000700">
    <property type="entry name" value="PAS-assoc_C"/>
</dbReference>
<dbReference type="NCBIfam" id="TIGR00229">
    <property type="entry name" value="sensory_box"/>
    <property type="match status" value="1"/>
</dbReference>
<dbReference type="EMBL" id="JBHSNM010000005">
    <property type="protein sequence ID" value="MFC5571144.1"/>
    <property type="molecule type" value="Genomic_DNA"/>
</dbReference>
<dbReference type="InterPro" id="IPR000160">
    <property type="entry name" value="GGDEF_dom"/>
</dbReference>
<evidence type="ECO:0000313" key="12">
    <source>
        <dbReference type="Proteomes" id="UP001596036"/>
    </source>
</evidence>
<feature type="coiled-coil region" evidence="6">
    <location>
        <begin position="285"/>
        <end position="312"/>
    </location>
</feature>
<feature type="transmembrane region" description="Helical" evidence="7">
    <location>
        <begin position="12"/>
        <end position="30"/>
    </location>
</feature>
<accession>A0ABW0SQZ9</accession>
<feature type="transmembrane region" description="Helical" evidence="7">
    <location>
        <begin position="151"/>
        <end position="170"/>
    </location>
</feature>
<feature type="domain" description="PAS" evidence="8">
    <location>
        <begin position="302"/>
        <end position="371"/>
    </location>
</feature>